<dbReference type="AlphaFoldDB" id="A0A6C0J495"/>
<reference evidence="1" key="1">
    <citation type="journal article" date="2020" name="Nature">
        <title>Giant virus diversity and host interactions through global metagenomics.</title>
        <authorList>
            <person name="Schulz F."/>
            <person name="Roux S."/>
            <person name="Paez-Espino D."/>
            <person name="Jungbluth S."/>
            <person name="Walsh D.A."/>
            <person name="Denef V.J."/>
            <person name="McMahon K.D."/>
            <person name="Konstantinidis K.T."/>
            <person name="Eloe-Fadrosh E.A."/>
            <person name="Kyrpides N.C."/>
            <person name="Woyke T."/>
        </authorList>
    </citation>
    <scope>NUCLEOTIDE SEQUENCE</scope>
    <source>
        <strain evidence="1">GVMAG-M-3300025860-20</strain>
    </source>
</reference>
<sequence length="105" mass="11883">MYNTNNDNVNPDCILNLTLDCFKSMSEQTNVQKGGGIESTPIQRLLPYLTAYNKHVQGTTLIPNGLIDPDVSAGTYWNLIPLSMYFTSPQLKKLKTELNNYKKRI</sequence>
<organism evidence="1">
    <name type="scientific">viral metagenome</name>
    <dbReference type="NCBI Taxonomy" id="1070528"/>
    <lineage>
        <taxon>unclassified sequences</taxon>
        <taxon>metagenomes</taxon>
        <taxon>organismal metagenomes</taxon>
    </lineage>
</organism>
<evidence type="ECO:0000313" key="1">
    <source>
        <dbReference type="EMBL" id="QHU00489.1"/>
    </source>
</evidence>
<accession>A0A6C0J495</accession>
<name>A0A6C0J495_9ZZZZ</name>
<dbReference type="EMBL" id="MN740327">
    <property type="protein sequence ID" value="QHU00489.1"/>
    <property type="molecule type" value="Genomic_DNA"/>
</dbReference>
<protein>
    <submittedName>
        <fullName evidence="1">Uncharacterized protein</fullName>
    </submittedName>
</protein>
<proteinExistence type="predicted"/>